<feature type="chain" id="PRO_5020850685" description="Asl1-like glycosyl hydrolase catalytic domain-containing protein" evidence="1">
    <location>
        <begin position="22"/>
        <end position="345"/>
    </location>
</feature>
<dbReference type="AlphaFoldDB" id="A0A4U3KZW3"/>
<keyword evidence="1" id="KW-0732">Signal</keyword>
<evidence type="ECO:0000313" key="3">
    <source>
        <dbReference type="Proteomes" id="UP000305848"/>
    </source>
</evidence>
<gene>
    <name evidence="2" type="ORF">FC093_12475</name>
</gene>
<dbReference type="SUPFAM" id="SSF51445">
    <property type="entry name" value="(Trans)glycosidases"/>
    <property type="match status" value="1"/>
</dbReference>
<sequence length="345" mass="37875">MKKYYSLAVACIALFLCSCSKEDLNGTVTNSTTSANASTKAEGSILTLIPNKSLNYGALIGAPSVTGSIDFQLNVADDLGVSCLRERTNVPSNTPDPIVVKSNYKVLLNFCRGSFSSGTPMPFVTNLTQYKKDLKSTLAVYTVNPAVAVIENEESNKLYYSGSAQQYINQLKAAISVMHGRGIKVANGGITSTGLNYLVYQDFMNQGKTDSAERFKQLTGVAPKALTIQERGRFVDTLLQAYATINLDYVNFHWKGTSPNTEALQSVINYMKKRTNKPVISNEFGQFDKEVVTLQAMLQVATDNNLPYVVWYSPDENAGKKDTPLHHSDQSLTPNGFAYKDYLKN</sequence>
<dbReference type="RefSeq" id="WP_137262125.1">
    <property type="nucleotide sequence ID" value="NZ_SZQL01000009.1"/>
</dbReference>
<evidence type="ECO:0000256" key="1">
    <source>
        <dbReference type="SAM" id="SignalP"/>
    </source>
</evidence>
<dbReference type="Gene3D" id="3.20.20.80">
    <property type="entry name" value="Glycosidases"/>
    <property type="match status" value="1"/>
</dbReference>
<accession>A0A4U3KZW3</accession>
<comment type="caution">
    <text evidence="2">The sequence shown here is derived from an EMBL/GenBank/DDBJ whole genome shotgun (WGS) entry which is preliminary data.</text>
</comment>
<dbReference type="Proteomes" id="UP000305848">
    <property type="component" value="Unassembled WGS sequence"/>
</dbReference>
<proteinExistence type="predicted"/>
<dbReference type="OrthoDB" id="9801163at2"/>
<name>A0A4U3KZW3_9BACT</name>
<reference evidence="2 3" key="1">
    <citation type="submission" date="2019-05" db="EMBL/GenBank/DDBJ databases">
        <title>Panacibacter sp. strain 17mud1-8 Genome sequencing and assembly.</title>
        <authorList>
            <person name="Chhetri G."/>
        </authorList>
    </citation>
    <scope>NUCLEOTIDE SEQUENCE [LARGE SCALE GENOMIC DNA]</scope>
    <source>
        <strain evidence="2 3">17mud1-8</strain>
    </source>
</reference>
<dbReference type="InterPro" id="IPR017853">
    <property type="entry name" value="GH"/>
</dbReference>
<dbReference type="EMBL" id="SZQL01000009">
    <property type="protein sequence ID" value="TKK68022.1"/>
    <property type="molecule type" value="Genomic_DNA"/>
</dbReference>
<evidence type="ECO:0008006" key="4">
    <source>
        <dbReference type="Google" id="ProtNLM"/>
    </source>
</evidence>
<evidence type="ECO:0000313" key="2">
    <source>
        <dbReference type="EMBL" id="TKK68022.1"/>
    </source>
</evidence>
<dbReference type="PROSITE" id="PS51257">
    <property type="entry name" value="PROKAR_LIPOPROTEIN"/>
    <property type="match status" value="1"/>
</dbReference>
<organism evidence="2 3">
    <name type="scientific">Ilyomonas limi</name>
    <dbReference type="NCBI Taxonomy" id="2575867"/>
    <lineage>
        <taxon>Bacteria</taxon>
        <taxon>Pseudomonadati</taxon>
        <taxon>Bacteroidota</taxon>
        <taxon>Chitinophagia</taxon>
        <taxon>Chitinophagales</taxon>
        <taxon>Chitinophagaceae</taxon>
        <taxon>Ilyomonas</taxon>
    </lineage>
</organism>
<feature type="signal peptide" evidence="1">
    <location>
        <begin position="1"/>
        <end position="21"/>
    </location>
</feature>
<keyword evidence="3" id="KW-1185">Reference proteome</keyword>
<protein>
    <recommendedName>
        <fullName evidence="4">Asl1-like glycosyl hydrolase catalytic domain-containing protein</fullName>
    </recommendedName>
</protein>